<dbReference type="SUPFAM" id="SSF49899">
    <property type="entry name" value="Concanavalin A-like lectins/glucanases"/>
    <property type="match status" value="1"/>
</dbReference>
<evidence type="ECO:0000256" key="5">
    <source>
        <dbReference type="ARBA" id="ARBA00023180"/>
    </source>
</evidence>
<keyword evidence="12" id="KW-1185">Reference proteome</keyword>
<dbReference type="GO" id="GO:0007156">
    <property type="term" value="P:homophilic cell adhesion via plasma membrane adhesion molecules"/>
    <property type="evidence" value="ECO:0007669"/>
    <property type="project" value="InterPro"/>
</dbReference>
<evidence type="ECO:0000313" key="12">
    <source>
        <dbReference type="Proteomes" id="UP001286313"/>
    </source>
</evidence>
<name>A0AAE1BS66_PETCI</name>
<dbReference type="CDD" id="cd11304">
    <property type="entry name" value="Cadherin_repeat"/>
    <property type="match status" value="1"/>
</dbReference>
<keyword evidence="3" id="KW-0472">Membrane</keyword>
<keyword evidence="4" id="KW-1015">Disulfide bond</keyword>
<organism evidence="11 12">
    <name type="scientific">Petrolisthes cinctipes</name>
    <name type="common">Flat porcelain crab</name>
    <dbReference type="NCBI Taxonomy" id="88211"/>
    <lineage>
        <taxon>Eukaryota</taxon>
        <taxon>Metazoa</taxon>
        <taxon>Ecdysozoa</taxon>
        <taxon>Arthropoda</taxon>
        <taxon>Crustacea</taxon>
        <taxon>Multicrustacea</taxon>
        <taxon>Malacostraca</taxon>
        <taxon>Eumalacostraca</taxon>
        <taxon>Eucarida</taxon>
        <taxon>Decapoda</taxon>
        <taxon>Pleocyemata</taxon>
        <taxon>Anomura</taxon>
        <taxon>Galatheoidea</taxon>
        <taxon>Porcellanidae</taxon>
        <taxon>Petrolisthes</taxon>
    </lineage>
</organism>
<keyword evidence="3" id="KW-1133">Transmembrane helix</keyword>
<evidence type="ECO:0000256" key="3">
    <source>
        <dbReference type="ARBA" id="ARBA00022989"/>
    </source>
</evidence>
<dbReference type="CDD" id="cd00110">
    <property type="entry name" value="LamG"/>
    <property type="match status" value="1"/>
</dbReference>
<dbReference type="PANTHER" id="PTHR24028">
    <property type="entry name" value="CADHERIN-87A"/>
    <property type="match status" value="1"/>
</dbReference>
<keyword evidence="6" id="KW-0106">Calcium</keyword>
<keyword evidence="2" id="KW-0812">Transmembrane</keyword>
<dbReference type="Pfam" id="PF02210">
    <property type="entry name" value="Laminin_G_2"/>
    <property type="match status" value="1"/>
</dbReference>
<gene>
    <name evidence="11" type="ORF">Pcinc_038136</name>
</gene>
<dbReference type="Pfam" id="PF24811">
    <property type="entry name" value="Ig_Shg"/>
    <property type="match status" value="1"/>
</dbReference>
<feature type="domain" description="Laminin G" evidence="8">
    <location>
        <begin position="413"/>
        <end position="615"/>
    </location>
</feature>
<feature type="domain" description="EGF-like" evidence="9">
    <location>
        <begin position="376"/>
        <end position="413"/>
    </location>
</feature>
<dbReference type="EMBL" id="JAWQEG010006204">
    <property type="protein sequence ID" value="KAK3855468.1"/>
    <property type="molecule type" value="Genomic_DNA"/>
</dbReference>
<dbReference type="InterPro" id="IPR013320">
    <property type="entry name" value="ConA-like_dom_sf"/>
</dbReference>
<keyword evidence="7" id="KW-0245">EGF-like domain</keyword>
<comment type="caution">
    <text evidence="7">Lacks conserved residue(s) required for the propagation of feature annotation.</text>
</comment>
<dbReference type="PROSITE" id="PS50025">
    <property type="entry name" value="LAM_G_DOMAIN"/>
    <property type="match status" value="1"/>
</dbReference>
<dbReference type="GO" id="GO:0005509">
    <property type="term" value="F:calcium ion binding"/>
    <property type="evidence" value="ECO:0007669"/>
    <property type="project" value="UniProtKB-UniRule"/>
</dbReference>
<dbReference type="Gene3D" id="2.60.120.200">
    <property type="match status" value="1"/>
</dbReference>
<dbReference type="PANTHER" id="PTHR24028:SF146">
    <property type="entry name" value="CADHERIN 96CB, ISOFORM D-RELATED"/>
    <property type="match status" value="1"/>
</dbReference>
<evidence type="ECO:0000256" key="7">
    <source>
        <dbReference type="PROSITE-ProRule" id="PRU00076"/>
    </source>
</evidence>
<evidence type="ECO:0000313" key="11">
    <source>
        <dbReference type="EMBL" id="KAK3855468.1"/>
    </source>
</evidence>
<keyword evidence="5" id="KW-0325">Glycoprotein</keyword>
<comment type="caution">
    <text evidence="11">The sequence shown here is derived from an EMBL/GenBank/DDBJ whole genome shotgun (WGS) entry which is preliminary data.</text>
</comment>
<dbReference type="PROSITE" id="PS50268">
    <property type="entry name" value="CADHERIN_2"/>
    <property type="match status" value="1"/>
</dbReference>
<reference evidence="11" key="1">
    <citation type="submission" date="2023-10" db="EMBL/GenBank/DDBJ databases">
        <title>Genome assemblies of two species of porcelain crab, Petrolisthes cinctipes and Petrolisthes manimaculis (Anomura: Porcellanidae).</title>
        <authorList>
            <person name="Angst P."/>
        </authorList>
    </citation>
    <scope>NUCLEOTIDE SEQUENCE</scope>
    <source>
        <strain evidence="11">PB745_01</strain>
        <tissue evidence="11">Gill</tissue>
    </source>
</reference>
<dbReference type="InterPro" id="IPR056370">
    <property type="entry name" value="Shg-like_Ig-like"/>
</dbReference>
<dbReference type="Proteomes" id="UP001286313">
    <property type="component" value="Unassembled WGS sequence"/>
</dbReference>
<proteinExistence type="predicted"/>
<dbReference type="InterPro" id="IPR001791">
    <property type="entry name" value="Laminin_G"/>
</dbReference>
<sequence length="642" mass="71323">EKSYARILENLEPHLVEPVIIELDDVDSEDHGCPCSLEFHAQTPAHIRDKFTLTPTGRSRYRLSPVEVLDREEQKVYRLPFTARDSRGMAGTRYLTLEVADENDSPMSDGVSTIKVYNYQGQFPAMVIGAVHVTDADDDDRQDKTFDVDASTSLEVATHFKVDYYTGDITMLKGTPAGTHVLRVKVRDNYRQEMAVGESRIMVVDLTLDAVMQSGSLRIANTTTKDMLCQTQQGVKSGTSLYERLKKQIASIHQITEQQVDVFSLRDVVGGGGRGAGGVDVRYNCHSSPYYTAPRLDGLMLTNREEVSRALGVDILLVDINNCLYEHSSPCGSKSCQHTMRPNLTAPLVVASDTATLVGVDIADDYACDCGALEPLPSVCFPGFCYNGGNCYVRNNTLSCECPDSSNYGPRCELLTARFERGYAWFEPLTVCEHSTLSLAFQTNDRRGVLAYSGPSVPSPWLHYPRDFLYVVLRDWVVETFLDLGTGTLNISIPIEANSDRIFEYMLTWHEGGVTAEVLDCGINMTKETEIPCRRTIPLPRLSNMPSHLLNVQGPLQIGGVAPMSSFPELAESYKWTLVPPAAYPFSGCILELRHNEHIYDLNATDYSKNTFQPCDAPRTSRVVLGQQSIIIILSSLFSLLR</sequence>
<dbReference type="InterPro" id="IPR002126">
    <property type="entry name" value="Cadherin-like_dom"/>
</dbReference>
<feature type="domain" description="Cadherin" evidence="10">
    <location>
        <begin position="5"/>
        <end position="108"/>
    </location>
</feature>
<dbReference type="Gene3D" id="2.60.40.60">
    <property type="entry name" value="Cadherins"/>
    <property type="match status" value="1"/>
</dbReference>
<evidence type="ECO:0000259" key="8">
    <source>
        <dbReference type="PROSITE" id="PS50025"/>
    </source>
</evidence>
<dbReference type="InterPro" id="IPR000742">
    <property type="entry name" value="EGF"/>
</dbReference>
<dbReference type="GO" id="GO:0007163">
    <property type="term" value="P:establishment or maintenance of cell polarity"/>
    <property type="evidence" value="ECO:0007669"/>
    <property type="project" value="UniProtKB-ARBA"/>
</dbReference>
<dbReference type="InterPro" id="IPR050174">
    <property type="entry name" value="Protocadherin/Cadherin-CA"/>
</dbReference>
<comment type="subcellular location">
    <subcellularLocation>
        <location evidence="1">Membrane</location>
        <topology evidence="1">Single-pass membrane protein</topology>
    </subcellularLocation>
</comment>
<accession>A0AAE1BS66</accession>
<evidence type="ECO:0000256" key="2">
    <source>
        <dbReference type="ARBA" id="ARBA00022692"/>
    </source>
</evidence>
<dbReference type="GO" id="GO:0001736">
    <property type="term" value="P:establishment of planar polarity"/>
    <property type="evidence" value="ECO:0007669"/>
    <property type="project" value="UniProtKB-ARBA"/>
</dbReference>
<evidence type="ECO:0000256" key="6">
    <source>
        <dbReference type="PROSITE-ProRule" id="PRU00043"/>
    </source>
</evidence>
<dbReference type="SMART" id="SM00112">
    <property type="entry name" value="CA"/>
    <property type="match status" value="1"/>
</dbReference>
<feature type="non-terminal residue" evidence="11">
    <location>
        <position position="642"/>
    </location>
</feature>
<dbReference type="GO" id="GO:0005886">
    <property type="term" value="C:plasma membrane"/>
    <property type="evidence" value="ECO:0007669"/>
    <property type="project" value="TreeGrafter"/>
</dbReference>
<dbReference type="PROSITE" id="PS50026">
    <property type="entry name" value="EGF_3"/>
    <property type="match status" value="1"/>
</dbReference>
<protein>
    <submittedName>
        <fullName evidence="11">Uncharacterized protein</fullName>
    </submittedName>
</protein>
<dbReference type="SUPFAM" id="SSF49313">
    <property type="entry name" value="Cadherin-like"/>
    <property type="match status" value="2"/>
</dbReference>
<dbReference type="AlphaFoldDB" id="A0AAE1BS66"/>
<evidence type="ECO:0000256" key="4">
    <source>
        <dbReference type="ARBA" id="ARBA00023157"/>
    </source>
</evidence>
<dbReference type="InterPro" id="IPR015919">
    <property type="entry name" value="Cadherin-like_sf"/>
</dbReference>
<evidence type="ECO:0000256" key="1">
    <source>
        <dbReference type="ARBA" id="ARBA00004167"/>
    </source>
</evidence>
<evidence type="ECO:0000259" key="9">
    <source>
        <dbReference type="PROSITE" id="PS50026"/>
    </source>
</evidence>
<evidence type="ECO:0000259" key="10">
    <source>
        <dbReference type="PROSITE" id="PS50268"/>
    </source>
</evidence>